<proteinExistence type="predicted"/>
<dbReference type="AlphaFoldDB" id="A0A914QCK2"/>
<accession>A0A914QCK2</accession>
<reference evidence="2" key="1">
    <citation type="submission" date="2022-11" db="UniProtKB">
        <authorList>
            <consortium name="WormBaseParasite"/>
        </authorList>
    </citation>
    <scope>IDENTIFICATION</scope>
</reference>
<name>A0A914QCK2_9BILA</name>
<evidence type="ECO:0000313" key="2">
    <source>
        <dbReference type="WBParaSite" id="PDA_v2.g29424.t1"/>
    </source>
</evidence>
<protein>
    <submittedName>
        <fullName evidence="2">Uncharacterized protein</fullName>
    </submittedName>
</protein>
<dbReference type="WBParaSite" id="PDA_v2.g29424.t1">
    <property type="protein sequence ID" value="PDA_v2.g29424.t1"/>
    <property type="gene ID" value="PDA_v2.g29424"/>
</dbReference>
<organism evidence="1 2">
    <name type="scientific">Panagrolaimus davidi</name>
    <dbReference type="NCBI Taxonomy" id="227884"/>
    <lineage>
        <taxon>Eukaryota</taxon>
        <taxon>Metazoa</taxon>
        <taxon>Ecdysozoa</taxon>
        <taxon>Nematoda</taxon>
        <taxon>Chromadorea</taxon>
        <taxon>Rhabditida</taxon>
        <taxon>Tylenchina</taxon>
        <taxon>Panagrolaimomorpha</taxon>
        <taxon>Panagrolaimoidea</taxon>
        <taxon>Panagrolaimidae</taxon>
        <taxon>Panagrolaimus</taxon>
    </lineage>
</organism>
<sequence length="71" mass="8350">MSFRFEFMDGQDEDSDDCDCPHHFYTHYGPSRRQSTKCPTKTELLNVTLEDLYKEMDQRNVQLAMAVENAL</sequence>
<keyword evidence="1" id="KW-1185">Reference proteome</keyword>
<dbReference type="Proteomes" id="UP000887578">
    <property type="component" value="Unplaced"/>
</dbReference>
<evidence type="ECO:0000313" key="1">
    <source>
        <dbReference type="Proteomes" id="UP000887578"/>
    </source>
</evidence>